<feature type="compositionally biased region" description="Polar residues" evidence="6">
    <location>
        <begin position="133"/>
        <end position="144"/>
    </location>
</feature>
<dbReference type="GO" id="GO:0003677">
    <property type="term" value="F:DNA binding"/>
    <property type="evidence" value="ECO:0007669"/>
    <property type="project" value="InterPro"/>
</dbReference>
<gene>
    <name evidence="8" type="ORF">RDB_LOCUS206824</name>
</gene>
<dbReference type="Pfam" id="PF00172">
    <property type="entry name" value="Zn_clus"/>
    <property type="match status" value="1"/>
</dbReference>
<dbReference type="GO" id="GO:0006351">
    <property type="term" value="P:DNA-templated transcription"/>
    <property type="evidence" value="ECO:0007669"/>
    <property type="project" value="InterPro"/>
</dbReference>
<evidence type="ECO:0000256" key="5">
    <source>
        <dbReference type="ARBA" id="ARBA00023242"/>
    </source>
</evidence>
<comment type="subcellular location">
    <subcellularLocation>
        <location evidence="1">Nucleus</location>
    </subcellularLocation>
</comment>
<protein>
    <recommendedName>
        <fullName evidence="7">Zn(2)-C6 fungal-type domain-containing protein</fullName>
    </recommendedName>
</protein>
<evidence type="ECO:0000256" key="1">
    <source>
        <dbReference type="ARBA" id="ARBA00004123"/>
    </source>
</evidence>
<comment type="caution">
    <text evidence="8">The sequence shown here is derived from an EMBL/GenBank/DDBJ whole genome shotgun (WGS) entry which is preliminary data.</text>
</comment>
<dbReference type="Pfam" id="PF04082">
    <property type="entry name" value="Fungal_trans"/>
    <property type="match status" value="1"/>
</dbReference>
<dbReference type="SMART" id="SM00066">
    <property type="entry name" value="GAL4"/>
    <property type="match status" value="1"/>
</dbReference>
<dbReference type="CDD" id="cd12148">
    <property type="entry name" value="fungal_TF_MHR"/>
    <property type="match status" value="1"/>
</dbReference>
<evidence type="ECO:0000256" key="6">
    <source>
        <dbReference type="SAM" id="MobiDB-lite"/>
    </source>
</evidence>
<name>A0A8H3CED4_9AGAM</name>
<dbReference type="GO" id="GO:0005634">
    <property type="term" value="C:nucleus"/>
    <property type="evidence" value="ECO:0007669"/>
    <property type="project" value="UniProtKB-SubCell"/>
</dbReference>
<accession>A0A8H3CED4</accession>
<keyword evidence="3" id="KW-0805">Transcription regulation</keyword>
<feature type="compositionally biased region" description="Low complexity" evidence="6">
    <location>
        <begin position="80"/>
        <end position="90"/>
    </location>
</feature>
<dbReference type="CDD" id="cd00067">
    <property type="entry name" value="GAL4"/>
    <property type="match status" value="1"/>
</dbReference>
<evidence type="ECO:0000256" key="4">
    <source>
        <dbReference type="ARBA" id="ARBA00023163"/>
    </source>
</evidence>
<evidence type="ECO:0000256" key="2">
    <source>
        <dbReference type="ARBA" id="ARBA00022723"/>
    </source>
</evidence>
<dbReference type="PROSITE" id="PS50048">
    <property type="entry name" value="ZN2_CY6_FUNGAL_2"/>
    <property type="match status" value="1"/>
</dbReference>
<dbReference type="AlphaFoldDB" id="A0A8H3CED4"/>
<proteinExistence type="predicted"/>
<reference evidence="8" key="1">
    <citation type="submission" date="2021-01" db="EMBL/GenBank/DDBJ databases">
        <authorList>
            <person name="Kaushik A."/>
        </authorList>
    </citation>
    <scope>NUCLEOTIDE SEQUENCE</scope>
    <source>
        <strain evidence="8">AG3-T5</strain>
    </source>
</reference>
<dbReference type="InterPro" id="IPR050815">
    <property type="entry name" value="TF_fung"/>
</dbReference>
<feature type="domain" description="Zn(2)-C6 fungal-type" evidence="7">
    <location>
        <begin position="17"/>
        <end position="47"/>
    </location>
</feature>
<dbReference type="Proteomes" id="UP000663841">
    <property type="component" value="Unassembled WGS sequence"/>
</dbReference>
<feature type="compositionally biased region" description="Polar residues" evidence="6">
    <location>
        <begin position="104"/>
        <end position="123"/>
    </location>
</feature>
<dbReference type="EMBL" id="CAJMWW010000660">
    <property type="protein sequence ID" value="CAE6480889.1"/>
    <property type="molecule type" value="Genomic_DNA"/>
</dbReference>
<dbReference type="SUPFAM" id="SSF57701">
    <property type="entry name" value="Zn2/Cys6 DNA-binding domain"/>
    <property type="match status" value="1"/>
</dbReference>
<dbReference type="SMART" id="SM00906">
    <property type="entry name" value="Fungal_trans"/>
    <property type="match status" value="1"/>
</dbReference>
<dbReference type="InterPro" id="IPR007219">
    <property type="entry name" value="XnlR_reg_dom"/>
</dbReference>
<evidence type="ECO:0000313" key="9">
    <source>
        <dbReference type="Proteomes" id="UP000663841"/>
    </source>
</evidence>
<keyword evidence="5" id="KW-0539">Nucleus</keyword>
<sequence>MEPTPYTGVRMLSRFAACLVCRRRKLRCDATQPECNRCHATGNKCEYQDPECRSRTRVLQNQIKEIEGKIKEIEQRRGQSSVPSRTSSSSSHDESNHGFGTLLPQPTSQATSPIDTPTTNSPVHQAPDLSSYLAPNTSSGSNMLMQPGPSDLSLPGRTSRKLLNMFMQRTQISGFELHADRVLRSFQPGSSEPAVPALYYSMLLLGCHFISEPELKFWENMFFERTKLEIEANIARAYSNDTSKYNPLHHLQAMIMLGQWFYFKCRLLEGYVYMTRATQFAVALGLHELDSRIYGHYVVLNRKPSHRGGGRWSPRDPVELGEAINLWWACLVRDFIGTVLNGLPPSISLEEIKTVWPVSLFDFEEWSGADLSNDNHSVASLFDPEHFHTVTDISQDTANNITAKATILTCCAGKLDTERISNSEVTDEWWTRFEECDRAIQSFAQSAPKAYTGRDVEDIVSIALSHTAVDCAIIQLHGPLADYELDIGARGDPRGLLTDSSLGAYNYTRCIEACRSIASAAAYIEGVDTNYMQMFFGISWSCTARVLAKQIPKLRRNGYMEQAKEIEQHLCVMVRNVERLVLLYPVLALQAEHLRTLLP</sequence>
<keyword evidence="2" id="KW-0479">Metal-binding</keyword>
<dbReference type="InterPro" id="IPR001138">
    <property type="entry name" value="Zn2Cys6_DnaBD"/>
</dbReference>
<organism evidence="8 9">
    <name type="scientific">Rhizoctonia solani</name>
    <dbReference type="NCBI Taxonomy" id="456999"/>
    <lineage>
        <taxon>Eukaryota</taxon>
        <taxon>Fungi</taxon>
        <taxon>Dikarya</taxon>
        <taxon>Basidiomycota</taxon>
        <taxon>Agaricomycotina</taxon>
        <taxon>Agaricomycetes</taxon>
        <taxon>Cantharellales</taxon>
        <taxon>Ceratobasidiaceae</taxon>
        <taxon>Rhizoctonia</taxon>
    </lineage>
</organism>
<dbReference type="PROSITE" id="PS00463">
    <property type="entry name" value="ZN2_CY6_FUNGAL_1"/>
    <property type="match status" value="1"/>
</dbReference>
<keyword evidence="4" id="KW-0804">Transcription</keyword>
<dbReference type="Gene3D" id="4.10.240.10">
    <property type="entry name" value="Zn(2)-C6 fungal-type DNA-binding domain"/>
    <property type="match status" value="1"/>
</dbReference>
<dbReference type="PANTHER" id="PTHR47338:SF29">
    <property type="entry name" value="ZN(2)-C6 FUNGAL-TYPE DOMAIN-CONTAINING PROTEIN"/>
    <property type="match status" value="1"/>
</dbReference>
<dbReference type="PANTHER" id="PTHR47338">
    <property type="entry name" value="ZN(II)2CYS6 TRANSCRIPTION FACTOR (EUROFUNG)-RELATED"/>
    <property type="match status" value="1"/>
</dbReference>
<dbReference type="GO" id="GO:0008270">
    <property type="term" value="F:zinc ion binding"/>
    <property type="evidence" value="ECO:0007669"/>
    <property type="project" value="InterPro"/>
</dbReference>
<evidence type="ECO:0000259" key="7">
    <source>
        <dbReference type="PROSITE" id="PS50048"/>
    </source>
</evidence>
<feature type="region of interest" description="Disordered" evidence="6">
    <location>
        <begin position="69"/>
        <end position="156"/>
    </location>
</feature>
<evidence type="ECO:0000256" key="3">
    <source>
        <dbReference type="ARBA" id="ARBA00023015"/>
    </source>
</evidence>
<dbReference type="GO" id="GO:0000981">
    <property type="term" value="F:DNA-binding transcription factor activity, RNA polymerase II-specific"/>
    <property type="evidence" value="ECO:0007669"/>
    <property type="project" value="InterPro"/>
</dbReference>
<dbReference type="InterPro" id="IPR036864">
    <property type="entry name" value="Zn2-C6_fun-type_DNA-bd_sf"/>
</dbReference>
<evidence type="ECO:0000313" key="8">
    <source>
        <dbReference type="EMBL" id="CAE6480889.1"/>
    </source>
</evidence>